<dbReference type="HOGENOM" id="CLU_014758_0_0_1"/>
<feature type="compositionally biased region" description="Basic and acidic residues" evidence="1">
    <location>
        <begin position="400"/>
        <end position="417"/>
    </location>
</feature>
<feature type="region of interest" description="Disordered" evidence="1">
    <location>
        <begin position="385"/>
        <end position="456"/>
    </location>
</feature>
<evidence type="ECO:0000256" key="1">
    <source>
        <dbReference type="SAM" id="MobiDB-lite"/>
    </source>
</evidence>
<dbReference type="EMBL" id="KB932913">
    <property type="protein sequence ID" value="EOO02541.1"/>
    <property type="molecule type" value="Genomic_DNA"/>
</dbReference>
<feature type="compositionally biased region" description="Low complexity" evidence="1">
    <location>
        <begin position="335"/>
        <end position="344"/>
    </location>
</feature>
<accession>R8BT66</accession>
<dbReference type="eggNOG" id="ENOG502S9CJ">
    <property type="taxonomic scope" value="Eukaryota"/>
</dbReference>
<protein>
    <submittedName>
        <fullName evidence="2">Uncharacterized protein</fullName>
    </submittedName>
</protein>
<keyword evidence="3" id="KW-1185">Reference proteome</keyword>
<dbReference type="GeneID" id="19322124"/>
<reference evidence="3" key="1">
    <citation type="journal article" date="2013" name="Genome Announc.">
        <title>Draft genome sequence of the ascomycete Phaeoacremonium aleophilum strain UCR-PA7, a causal agent of the esca disease complex in grapevines.</title>
        <authorList>
            <person name="Blanco-Ulate B."/>
            <person name="Rolshausen P."/>
            <person name="Cantu D."/>
        </authorList>
    </citation>
    <scope>NUCLEOTIDE SEQUENCE [LARGE SCALE GENOMIC DNA]</scope>
    <source>
        <strain evidence="3">UCR-PA7</strain>
    </source>
</reference>
<gene>
    <name evidence="2" type="ORF">UCRPA7_1925</name>
</gene>
<dbReference type="OrthoDB" id="5407653at2759"/>
<feature type="region of interest" description="Disordered" evidence="1">
    <location>
        <begin position="182"/>
        <end position="220"/>
    </location>
</feature>
<dbReference type="KEGG" id="tmn:UCRPA7_1925"/>
<feature type="region of interest" description="Disordered" evidence="1">
    <location>
        <begin position="1"/>
        <end position="55"/>
    </location>
</feature>
<proteinExistence type="predicted"/>
<evidence type="ECO:0000313" key="2">
    <source>
        <dbReference type="EMBL" id="EOO02541.1"/>
    </source>
</evidence>
<feature type="compositionally biased region" description="Basic and acidic residues" evidence="1">
    <location>
        <begin position="192"/>
        <end position="205"/>
    </location>
</feature>
<feature type="region of interest" description="Disordered" evidence="1">
    <location>
        <begin position="319"/>
        <end position="346"/>
    </location>
</feature>
<organism evidence="2 3">
    <name type="scientific">Phaeoacremonium minimum (strain UCR-PA7)</name>
    <name type="common">Esca disease fungus</name>
    <name type="synonym">Togninia minima</name>
    <dbReference type="NCBI Taxonomy" id="1286976"/>
    <lineage>
        <taxon>Eukaryota</taxon>
        <taxon>Fungi</taxon>
        <taxon>Dikarya</taxon>
        <taxon>Ascomycota</taxon>
        <taxon>Pezizomycotina</taxon>
        <taxon>Sordariomycetes</taxon>
        <taxon>Sordariomycetidae</taxon>
        <taxon>Togniniales</taxon>
        <taxon>Togniniaceae</taxon>
        <taxon>Phaeoacremonium</taxon>
    </lineage>
</organism>
<evidence type="ECO:0000313" key="3">
    <source>
        <dbReference type="Proteomes" id="UP000014074"/>
    </source>
</evidence>
<dbReference type="AlphaFoldDB" id="R8BT66"/>
<feature type="compositionally biased region" description="Pro residues" evidence="1">
    <location>
        <begin position="12"/>
        <end position="28"/>
    </location>
</feature>
<name>R8BT66_PHAM7</name>
<sequence length="586" mass="63908">MFGSFANLIPAPTAPARPPKDVPPPTPVNFPHCEPKAGESGGGDRPASSEPATPVTSLLQSIIRPTEISVSHFEALGIHVIPDAEPKDIIPDPAYIPDFEQWDSLSQEEARDANEKVRQPLNNGALSPGLLVYLDRKRELSTQNELAFRAVRRMQPPPGKTQVRLGNSFEFFRNLEAFGTFWDDTSAPKPPDSPEAKPKEEDKGEAASSASDSDSEKTAQEGPVFFRTGAGYQMPPEYRINLITAFLKLVAYDFGCNVSAPRTEPRLYMTAPQSTPTSQPGAPPRSSYFSSGCTFIFRTPRTREQARAGIVEGPLAAVSTRHSTSFPPPPPPPSSETESPTSSSAADLDSTIDFAREIIAALVTAQHRAREGRTEKRIGEDAWWATKPRWGGGPGGPIGREVDFKNGDDIALGDKDAPPPQPASSSSSSSAAAILAGNGRSSSSSSSRDRQPLAKKARKNMAIYDNYRMIRPPSAAWDKKTKYMAIGRRRGADHDDVFVVSALFHHISILRVKVPARLLEVFDGAPDVAGGGGARSWGTVEVLRSRWYDFFRADERVEAMRLVWSMMAYLMRKEDEEDGDVKMADA</sequence>
<feature type="compositionally biased region" description="Low complexity" evidence="1">
    <location>
        <begin position="423"/>
        <end position="433"/>
    </location>
</feature>
<dbReference type="Proteomes" id="UP000014074">
    <property type="component" value="Unassembled WGS sequence"/>
</dbReference>
<dbReference type="RefSeq" id="XP_007912694.1">
    <property type="nucleotide sequence ID" value="XM_007914503.1"/>
</dbReference>